<dbReference type="AlphaFoldDB" id="A0A081RHW3"/>
<organism evidence="1 2">
    <name type="scientific">Sphingobium chlorophenolicum</name>
    <dbReference type="NCBI Taxonomy" id="46429"/>
    <lineage>
        <taxon>Bacteria</taxon>
        <taxon>Pseudomonadati</taxon>
        <taxon>Pseudomonadota</taxon>
        <taxon>Alphaproteobacteria</taxon>
        <taxon>Sphingomonadales</taxon>
        <taxon>Sphingomonadaceae</taxon>
        <taxon>Sphingobium</taxon>
    </lineage>
</organism>
<proteinExistence type="predicted"/>
<dbReference type="Proteomes" id="UP000028411">
    <property type="component" value="Unassembled WGS sequence"/>
</dbReference>
<evidence type="ECO:0000313" key="2">
    <source>
        <dbReference type="Proteomes" id="UP000028411"/>
    </source>
</evidence>
<dbReference type="EMBL" id="JFHR01000007">
    <property type="protein sequence ID" value="KEQ54786.1"/>
    <property type="molecule type" value="Genomic_DNA"/>
</dbReference>
<gene>
    <name evidence="1" type="ORF">BV95_01015</name>
</gene>
<accession>A0A081RHW3</accession>
<reference evidence="1 2" key="1">
    <citation type="submission" date="2014-02" db="EMBL/GenBank/DDBJ databases">
        <title>Whole genome sequence of Sphingobium chlorophenolicum NBRC 16172.</title>
        <authorList>
            <person name="Gan H.M."/>
            <person name="Gan H.Y."/>
            <person name="Chew T.H."/>
            <person name="Savka M.A."/>
        </authorList>
    </citation>
    <scope>NUCLEOTIDE SEQUENCE [LARGE SCALE GENOMIC DNA]</scope>
    <source>
        <strain evidence="1 2">NBRC 16172</strain>
    </source>
</reference>
<protein>
    <submittedName>
        <fullName evidence="1">Uncharacterized protein</fullName>
    </submittedName>
</protein>
<comment type="caution">
    <text evidence="1">The sequence shown here is derived from an EMBL/GenBank/DDBJ whole genome shotgun (WGS) entry which is preliminary data.</text>
</comment>
<evidence type="ECO:0000313" key="1">
    <source>
        <dbReference type="EMBL" id="KEQ54786.1"/>
    </source>
</evidence>
<dbReference type="PATRIC" id="fig|46429.4.peg.976"/>
<name>A0A081RHW3_SPHCR</name>
<dbReference type="Pfam" id="PF19135">
    <property type="entry name" value="DUF5818"/>
    <property type="match status" value="1"/>
</dbReference>
<sequence length="71" mass="7441">MTLVRTTRLAGVIELAGRGPVLIEPDGTRWRLAGEVKADDVVGKAVTIEGSVTGAVIDVYYLAPRTGPSTC</sequence>
<dbReference type="InterPro" id="IPR043856">
    <property type="entry name" value="DUF5818"/>
</dbReference>